<dbReference type="Proteomes" id="UP000276103">
    <property type="component" value="Unassembled WGS sequence"/>
</dbReference>
<reference evidence="1 2" key="1">
    <citation type="journal article" date="2019" name="Genome Biol. Evol.">
        <title>Day and night: Metabolic profiles and evolutionary relationships of six axenic non-marine cyanobacteria.</title>
        <authorList>
            <person name="Will S.E."/>
            <person name="Henke P."/>
            <person name="Boedeker C."/>
            <person name="Huang S."/>
            <person name="Brinkmann H."/>
            <person name="Rohde M."/>
            <person name="Jarek M."/>
            <person name="Friedl T."/>
            <person name="Seufert S."/>
            <person name="Schumacher M."/>
            <person name="Overmann J."/>
            <person name="Neumann-Schaal M."/>
            <person name="Petersen J."/>
        </authorList>
    </citation>
    <scope>NUCLEOTIDE SEQUENCE [LARGE SCALE GENOMIC DNA]</scope>
    <source>
        <strain evidence="1 2">SAG 1403-4b</strain>
    </source>
</reference>
<evidence type="ECO:0000313" key="2">
    <source>
        <dbReference type="Proteomes" id="UP000276103"/>
    </source>
</evidence>
<organism evidence="1 2">
    <name type="scientific">Trichormus variabilis SAG 1403-4b</name>
    <dbReference type="NCBI Taxonomy" id="447716"/>
    <lineage>
        <taxon>Bacteria</taxon>
        <taxon>Bacillati</taxon>
        <taxon>Cyanobacteriota</taxon>
        <taxon>Cyanophyceae</taxon>
        <taxon>Nostocales</taxon>
        <taxon>Nostocaceae</taxon>
        <taxon>Trichormus</taxon>
    </lineage>
</organism>
<sequence>MTKNMHASLDRMLNVVFSSPYFRELGNDNTKLNWLTMQKCLAAYTFEKLDKNWQIFLGACLYSADIRDINLQAYPPIAAGLTEKQIKIINSRLKKGSITASELITDEDIASLPSTEKKIINQEQFPEVDFLKSDDFYQIGTIGDTTLLLVGKEQGSKAPIVAKSYESARDSEELFAVPLYALLNSQEPINITEDINQDT</sequence>
<dbReference type="EMBL" id="RSCM01000027">
    <property type="protein sequence ID" value="RUS92524.1"/>
    <property type="molecule type" value="Genomic_DNA"/>
</dbReference>
<dbReference type="RefSeq" id="WP_127056785.1">
    <property type="nucleotide sequence ID" value="NZ_RSCM01000027.1"/>
</dbReference>
<proteinExistence type="predicted"/>
<comment type="caution">
    <text evidence="1">The sequence shown here is derived from an EMBL/GenBank/DDBJ whole genome shotgun (WGS) entry which is preliminary data.</text>
</comment>
<gene>
    <name evidence="1" type="ORF">DSM107003_50070</name>
</gene>
<evidence type="ECO:0000313" key="1">
    <source>
        <dbReference type="EMBL" id="RUS92524.1"/>
    </source>
</evidence>
<dbReference type="OrthoDB" id="9885412at2"/>
<protein>
    <submittedName>
        <fullName evidence="1">Uncharacterized protein</fullName>
    </submittedName>
</protein>
<accession>A0A3S1AHT0</accession>
<dbReference type="AlphaFoldDB" id="A0A3S1AHT0"/>
<keyword evidence="2" id="KW-1185">Reference proteome</keyword>
<name>A0A3S1AHT0_ANAVA</name>